<accession>A0A183IC64</accession>
<protein>
    <submittedName>
        <fullName evidence="4">Secreted protein</fullName>
    </submittedName>
</protein>
<reference evidence="2 3" key="2">
    <citation type="submission" date="2018-11" db="EMBL/GenBank/DDBJ databases">
        <authorList>
            <consortium name="Pathogen Informatics"/>
        </authorList>
    </citation>
    <scope>NUCLEOTIDE SEQUENCE [LARGE SCALE GENOMIC DNA]</scope>
</reference>
<name>A0A183IC64_9BILA</name>
<keyword evidence="3" id="KW-1185">Reference proteome</keyword>
<evidence type="ECO:0000313" key="2">
    <source>
        <dbReference type="EMBL" id="VDO93554.1"/>
    </source>
</evidence>
<dbReference type="AlphaFoldDB" id="A0A183IC64"/>
<evidence type="ECO:0000256" key="1">
    <source>
        <dbReference type="SAM" id="MobiDB-lite"/>
    </source>
</evidence>
<reference evidence="4" key="1">
    <citation type="submission" date="2016-06" db="UniProtKB">
        <authorList>
            <consortium name="WormBaseParasite"/>
        </authorList>
    </citation>
    <scope>IDENTIFICATION</scope>
</reference>
<gene>
    <name evidence="2" type="ORF">SBAD_LOCUS1208</name>
</gene>
<proteinExistence type="predicted"/>
<evidence type="ECO:0000313" key="4">
    <source>
        <dbReference type="WBParaSite" id="SBAD_0000125801-mRNA-1"/>
    </source>
</evidence>
<dbReference type="OrthoDB" id="5865995at2759"/>
<evidence type="ECO:0000313" key="3">
    <source>
        <dbReference type="Proteomes" id="UP000270296"/>
    </source>
</evidence>
<organism evidence="4">
    <name type="scientific">Soboliphyme baturini</name>
    <dbReference type="NCBI Taxonomy" id="241478"/>
    <lineage>
        <taxon>Eukaryota</taxon>
        <taxon>Metazoa</taxon>
        <taxon>Ecdysozoa</taxon>
        <taxon>Nematoda</taxon>
        <taxon>Enoplea</taxon>
        <taxon>Dorylaimia</taxon>
        <taxon>Dioctophymatida</taxon>
        <taxon>Dioctophymatoidea</taxon>
        <taxon>Soboliphymatidae</taxon>
        <taxon>Soboliphyme</taxon>
    </lineage>
</organism>
<dbReference type="Proteomes" id="UP000270296">
    <property type="component" value="Unassembled WGS sequence"/>
</dbReference>
<dbReference type="WBParaSite" id="SBAD_0000125801-mRNA-1">
    <property type="protein sequence ID" value="SBAD_0000125801-mRNA-1"/>
    <property type="gene ID" value="SBAD_0000125801"/>
</dbReference>
<dbReference type="EMBL" id="UZAM01006746">
    <property type="protein sequence ID" value="VDO93554.1"/>
    <property type="molecule type" value="Genomic_DNA"/>
</dbReference>
<feature type="region of interest" description="Disordered" evidence="1">
    <location>
        <begin position="65"/>
        <end position="87"/>
    </location>
</feature>
<sequence length="125" mass="13147">MFFTSADLVVAALFAALLLLLLVSSFSTFGYQCYHYCKNTVTLLALKPGVVSGIAADKNLIAKKESGPVTKESSESSQTLDDADVDTKGEKRCALSSASLSLSSSAVSFCLSLVSEEGSFAECEL</sequence>